<evidence type="ECO:0000256" key="1">
    <source>
        <dbReference type="SAM" id="SignalP"/>
    </source>
</evidence>
<evidence type="ECO:0000313" key="3">
    <source>
        <dbReference type="Proteomes" id="UP000229236"/>
    </source>
</evidence>
<evidence type="ECO:0008006" key="4">
    <source>
        <dbReference type="Google" id="ProtNLM"/>
    </source>
</evidence>
<name>A0A2M8D7M6_9BACT</name>
<evidence type="ECO:0000313" key="2">
    <source>
        <dbReference type="EMBL" id="PJB83149.1"/>
    </source>
</evidence>
<keyword evidence="1" id="KW-0732">Signal</keyword>
<dbReference type="Pfam" id="PF13365">
    <property type="entry name" value="Trypsin_2"/>
    <property type="match status" value="1"/>
</dbReference>
<dbReference type="InterPro" id="IPR009003">
    <property type="entry name" value="Peptidase_S1_PA"/>
</dbReference>
<proteinExistence type="predicted"/>
<dbReference type="PANTHER" id="PTHR22939">
    <property type="entry name" value="SERINE PROTEASE FAMILY S1C HTRA-RELATED"/>
    <property type="match status" value="1"/>
</dbReference>
<dbReference type="SUPFAM" id="SSF50494">
    <property type="entry name" value="Trypsin-like serine proteases"/>
    <property type="match status" value="1"/>
</dbReference>
<feature type="signal peptide" evidence="1">
    <location>
        <begin position="1"/>
        <end position="25"/>
    </location>
</feature>
<sequence>MKKIKSTFLTLAVVATALSPGFLFAQDTASLSSSLPTEKDIIAKTEPGVVRILFDIKGDIVVEPFDFETKTLKFVSLGLKKETIPIDTTFSGTGFVVSPDGYIVTNAHVVTPDTIRPTLLMSLFQSVLFQKVLNKEISENDIKTVVDRFTSEDLAQREQRAKEGMKFIVFKDIKTTITVFNPATKAANLDGYRKDGFPATMVGYPIDYIFNDKDVAIIHIDKTNLPALSLAEKSSIEKGDKLYTFGFPATADINDDDLLSATFTNGSVSSYKDSSHKDFKIIQTNAKIAEGSSGSPMLNDRGEVVGIITYQSGDQSVGDNFGFAIPMEVIRGLLTDKNVTVGRGEYQRNLEQGLALKNERHCKNAIESFNQAKTSTDPDFFEDSLD</sequence>
<dbReference type="InterPro" id="IPR043504">
    <property type="entry name" value="Peptidase_S1_PA_chymotrypsin"/>
</dbReference>
<comment type="caution">
    <text evidence="2">The sequence shown here is derived from an EMBL/GenBank/DDBJ whole genome shotgun (WGS) entry which is preliminary data.</text>
</comment>
<reference evidence="3" key="1">
    <citation type="submission" date="2017-09" db="EMBL/GenBank/DDBJ databases">
        <title>Depth-based differentiation of microbial function through sediment-hosted aquifers and enrichment of novel symbionts in the deep terrestrial subsurface.</title>
        <authorList>
            <person name="Probst A.J."/>
            <person name="Ladd B."/>
            <person name="Jarett J.K."/>
            <person name="Geller-Mcgrath D.E."/>
            <person name="Sieber C.M.K."/>
            <person name="Emerson J.B."/>
            <person name="Anantharaman K."/>
            <person name="Thomas B.C."/>
            <person name="Malmstrom R."/>
            <person name="Stieglmeier M."/>
            <person name="Klingl A."/>
            <person name="Woyke T."/>
            <person name="Ryan C.M."/>
            <person name="Banfield J.F."/>
        </authorList>
    </citation>
    <scope>NUCLEOTIDE SEQUENCE [LARGE SCALE GENOMIC DNA]</scope>
</reference>
<dbReference type="Gene3D" id="2.40.10.10">
    <property type="entry name" value="Trypsin-like serine proteases"/>
    <property type="match status" value="2"/>
</dbReference>
<dbReference type="AlphaFoldDB" id="A0A2M8D7M6"/>
<dbReference type="PANTHER" id="PTHR22939:SF129">
    <property type="entry name" value="SERINE PROTEASE HTRA2, MITOCHONDRIAL"/>
    <property type="match status" value="1"/>
</dbReference>
<dbReference type="EMBL" id="PFTM01000039">
    <property type="protein sequence ID" value="PJB83149.1"/>
    <property type="molecule type" value="Genomic_DNA"/>
</dbReference>
<feature type="chain" id="PRO_5014695654" description="Serine protease" evidence="1">
    <location>
        <begin position="26"/>
        <end position="386"/>
    </location>
</feature>
<protein>
    <recommendedName>
        <fullName evidence="4">Serine protease</fullName>
    </recommendedName>
</protein>
<gene>
    <name evidence="2" type="ORF">CO088_01965</name>
</gene>
<dbReference type="Proteomes" id="UP000229236">
    <property type="component" value="Unassembled WGS sequence"/>
</dbReference>
<accession>A0A2M8D7M6</accession>
<organism evidence="2 3">
    <name type="scientific">Candidatus Yonathbacteria bacterium CG_4_9_14_0_8_um_filter_46_47</name>
    <dbReference type="NCBI Taxonomy" id="1975106"/>
    <lineage>
        <taxon>Bacteria</taxon>
        <taxon>Candidatus Yonathiibacteriota</taxon>
    </lineage>
</organism>